<dbReference type="EMBL" id="CAJHUB010000649">
    <property type="protein sequence ID" value="CAD7667837.1"/>
    <property type="molecule type" value="Genomic_DNA"/>
</dbReference>
<reference evidence="2" key="1">
    <citation type="submission" date="2020-12" db="EMBL/GenBank/DDBJ databases">
        <authorList>
            <consortium name="Molecular Ecology Group"/>
        </authorList>
    </citation>
    <scope>NUCLEOTIDE SEQUENCE</scope>
    <source>
        <strain evidence="2">TBG_1078</strain>
    </source>
</reference>
<keyword evidence="3" id="KW-1185">Reference proteome</keyword>
<feature type="region of interest" description="Disordered" evidence="1">
    <location>
        <begin position="229"/>
        <end position="249"/>
    </location>
</feature>
<organism evidence="2 3">
    <name type="scientific">Nyctereutes procyonoides</name>
    <name type="common">Raccoon dog</name>
    <name type="synonym">Canis procyonoides</name>
    <dbReference type="NCBI Taxonomy" id="34880"/>
    <lineage>
        <taxon>Eukaryota</taxon>
        <taxon>Metazoa</taxon>
        <taxon>Chordata</taxon>
        <taxon>Craniata</taxon>
        <taxon>Vertebrata</taxon>
        <taxon>Euteleostomi</taxon>
        <taxon>Mammalia</taxon>
        <taxon>Eutheria</taxon>
        <taxon>Laurasiatheria</taxon>
        <taxon>Carnivora</taxon>
        <taxon>Caniformia</taxon>
        <taxon>Canidae</taxon>
        <taxon>Nyctereutes</taxon>
    </lineage>
</organism>
<accession>A0A811XUP3</accession>
<name>A0A811XUP3_NYCPR</name>
<sequence length="249" mass="26504">MVSLKKRVTETGNVSSRQRPKRTGWPQMKHLLLSKQAASSPHPSPSLRGRWAPTTHMGCPKCSAATVSSLLVRPLCAWQAPHLLPAREHPTASNFPCAAAELGAGVCLRSMGGQGEGRGDGVGELGKEGQRLAGHFVDACSPERSPQAPGMAPRASPFPPAVSPADVGDRLDEKMLFPGCPASLRGEHVPVVCTCVRCVVQVCLHAHPPPPNQTRSHWKHICPLLRQGRAGPRPSGGAGPEPVLIWEEK</sequence>
<dbReference type="AlphaFoldDB" id="A0A811XUP3"/>
<comment type="caution">
    <text evidence="2">The sequence shown here is derived from an EMBL/GenBank/DDBJ whole genome shotgun (WGS) entry which is preliminary data.</text>
</comment>
<evidence type="ECO:0000313" key="2">
    <source>
        <dbReference type="EMBL" id="CAD7667837.1"/>
    </source>
</evidence>
<dbReference type="Proteomes" id="UP000645828">
    <property type="component" value="Unassembled WGS sequence"/>
</dbReference>
<proteinExistence type="predicted"/>
<evidence type="ECO:0000313" key="3">
    <source>
        <dbReference type="Proteomes" id="UP000645828"/>
    </source>
</evidence>
<evidence type="ECO:0000256" key="1">
    <source>
        <dbReference type="SAM" id="MobiDB-lite"/>
    </source>
</evidence>
<feature type="region of interest" description="Disordered" evidence="1">
    <location>
        <begin position="143"/>
        <end position="162"/>
    </location>
</feature>
<gene>
    <name evidence="2" type="ORF">NYPRO_LOCUS1122</name>
</gene>
<feature type="region of interest" description="Disordered" evidence="1">
    <location>
        <begin position="1"/>
        <end position="26"/>
    </location>
</feature>
<protein>
    <submittedName>
        <fullName evidence="2">(raccoon dog) hypothetical protein</fullName>
    </submittedName>
</protein>